<dbReference type="Gene3D" id="3.40.710.10">
    <property type="entry name" value="DD-peptidase/beta-lactamase superfamily"/>
    <property type="match status" value="1"/>
</dbReference>
<dbReference type="InterPro" id="IPR012338">
    <property type="entry name" value="Beta-lactam/transpept-like"/>
</dbReference>
<evidence type="ECO:0000259" key="1">
    <source>
        <dbReference type="Pfam" id="PF00144"/>
    </source>
</evidence>
<accession>A0ABV5JJT5</accession>
<dbReference type="EC" id="3.-.-.-" evidence="2"/>
<reference evidence="2 3" key="1">
    <citation type="submission" date="2024-09" db="EMBL/GenBank/DDBJ databases">
        <authorList>
            <person name="Sun Q."/>
            <person name="Mori K."/>
        </authorList>
    </citation>
    <scope>NUCLEOTIDE SEQUENCE [LARGE SCALE GENOMIC DNA]</scope>
    <source>
        <strain evidence="2 3">CECT 8726</strain>
    </source>
</reference>
<dbReference type="Pfam" id="PF00144">
    <property type="entry name" value="Beta-lactamase"/>
    <property type="match status" value="1"/>
</dbReference>
<dbReference type="GO" id="GO:0016787">
    <property type="term" value="F:hydrolase activity"/>
    <property type="evidence" value="ECO:0007669"/>
    <property type="project" value="UniProtKB-KW"/>
</dbReference>
<dbReference type="SUPFAM" id="SSF56601">
    <property type="entry name" value="beta-lactamase/transpeptidase-like"/>
    <property type="match status" value="1"/>
</dbReference>
<dbReference type="Proteomes" id="UP001589683">
    <property type="component" value="Unassembled WGS sequence"/>
</dbReference>
<comment type="caution">
    <text evidence="2">The sequence shown here is derived from an EMBL/GenBank/DDBJ whole genome shotgun (WGS) entry which is preliminary data.</text>
</comment>
<evidence type="ECO:0000313" key="2">
    <source>
        <dbReference type="EMBL" id="MFB9233033.1"/>
    </source>
</evidence>
<dbReference type="PANTHER" id="PTHR43283">
    <property type="entry name" value="BETA-LACTAMASE-RELATED"/>
    <property type="match status" value="1"/>
</dbReference>
<protein>
    <submittedName>
        <fullName evidence="2">Serine hydrolase domain-containing protein</fullName>
        <ecNumber evidence="2">3.-.-.-</ecNumber>
    </submittedName>
</protein>
<keyword evidence="2" id="KW-0378">Hydrolase</keyword>
<name>A0ABV5JJT5_9RHOB</name>
<dbReference type="PANTHER" id="PTHR43283:SF14">
    <property type="entry name" value="BLL8153 PROTEIN"/>
    <property type="match status" value="1"/>
</dbReference>
<keyword evidence="3" id="KW-1185">Reference proteome</keyword>
<dbReference type="EMBL" id="JBHMEA010000048">
    <property type="protein sequence ID" value="MFB9233033.1"/>
    <property type="molecule type" value="Genomic_DNA"/>
</dbReference>
<evidence type="ECO:0000313" key="3">
    <source>
        <dbReference type="Proteomes" id="UP001589683"/>
    </source>
</evidence>
<dbReference type="InterPro" id="IPR001466">
    <property type="entry name" value="Beta-lactam-related"/>
</dbReference>
<organism evidence="2 3">
    <name type="scientific">Pseudohalocynthiibacter aestuariivivens</name>
    <dbReference type="NCBI Taxonomy" id="1591409"/>
    <lineage>
        <taxon>Bacteria</taxon>
        <taxon>Pseudomonadati</taxon>
        <taxon>Pseudomonadota</taxon>
        <taxon>Alphaproteobacteria</taxon>
        <taxon>Rhodobacterales</taxon>
        <taxon>Paracoccaceae</taxon>
        <taxon>Pseudohalocynthiibacter</taxon>
    </lineage>
</organism>
<sequence length="387" mass="42434">MSRKFKIALKALLVLLVVLAAAALWKRDEIARLIAVNALFSEEKIVSNFSNMDAAFLTVDVPRGDGPASLLPKGTPASLPPGIEDWVKERQVTSLVVLKDGKIVFEDYYLGTSSDDLRISWSIAKSFLSALIGLLVEDGSIRSLDAQVTDYAPLLMGSAYEGVTIRNVLQTSSGVKFDEDYLDYNSDINRMGRVIALGQALDSFTAKLVERISEPGAAWKYVSIDTHVIGMVIRGATGRSIPDLLSERIIIPMGVERTPFYVTDGEGVAFVLGGLNMTTRDYARLGLMYAQKGKIDGQQVVPSAWVEESTAATAPTTEDEYGYGYQWWIPKDATPGEFMARGIYGQYLYINQRRGIVIATSAADRSFRDTGVDDQNVALFRLIAESL</sequence>
<feature type="domain" description="Beta-lactamase-related" evidence="1">
    <location>
        <begin position="93"/>
        <end position="377"/>
    </location>
</feature>
<proteinExistence type="predicted"/>
<dbReference type="InterPro" id="IPR050789">
    <property type="entry name" value="Diverse_Enzym_Activities"/>
</dbReference>
<dbReference type="RefSeq" id="WP_213889121.1">
    <property type="nucleotide sequence ID" value="NZ_JAGFNU010000006.1"/>
</dbReference>
<gene>
    <name evidence="2" type="ORF">ACFFUT_14680</name>
</gene>